<feature type="domain" description="Methyltransferase" evidence="3">
    <location>
        <begin position="85"/>
        <end position="159"/>
    </location>
</feature>
<accession>A0A1V9FT43</accession>
<organism evidence="4 5">
    <name type="scientific">Niastella vici</name>
    <dbReference type="NCBI Taxonomy" id="1703345"/>
    <lineage>
        <taxon>Bacteria</taxon>
        <taxon>Pseudomonadati</taxon>
        <taxon>Bacteroidota</taxon>
        <taxon>Chitinophagia</taxon>
        <taxon>Chitinophagales</taxon>
        <taxon>Chitinophagaceae</taxon>
        <taxon>Niastella</taxon>
    </lineage>
</organism>
<dbReference type="SUPFAM" id="SSF53335">
    <property type="entry name" value="S-adenosyl-L-methionine-dependent methyltransferases"/>
    <property type="match status" value="1"/>
</dbReference>
<evidence type="ECO:0000256" key="2">
    <source>
        <dbReference type="SAM" id="Coils"/>
    </source>
</evidence>
<evidence type="ECO:0000313" key="5">
    <source>
        <dbReference type="Proteomes" id="UP000192796"/>
    </source>
</evidence>
<name>A0A1V9FT43_9BACT</name>
<dbReference type="EMBL" id="LVYD01000057">
    <property type="protein sequence ID" value="OQP61514.1"/>
    <property type="molecule type" value="Genomic_DNA"/>
</dbReference>
<dbReference type="PANTHER" id="PTHR43861:SF6">
    <property type="entry name" value="METHYLTRANSFERASE TYPE 11"/>
    <property type="match status" value="1"/>
</dbReference>
<evidence type="ECO:0000256" key="1">
    <source>
        <dbReference type="ARBA" id="ARBA00022679"/>
    </source>
</evidence>
<feature type="coiled-coil region" evidence="2">
    <location>
        <begin position="558"/>
        <end position="592"/>
    </location>
</feature>
<dbReference type="PANTHER" id="PTHR43861">
    <property type="entry name" value="TRANS-ACONITATE 2-METHYLTRANSFERASE-RELATED"/>
    <property type="match status" value="1"/>
</dbReference>
<dbReference type="Pfam" id="PF13649">
    <property type="entry name" value="Methyltransf_25"/>
    <property type="match status" value="1"/>
</dbReference>
<dbReference type="InterPro" id="IPR029063">
    <property type="entry name" value="SAM-dependent_MTases_sf"/>
</dbReference>
<keyword evidence="1" id="KW-0808">Transferase</keyword>
<dbReference type="CDD" id="cd02440">
    <property type="entry name" value="AdoMet_MTases"/>
    <property type="match status" value="1"/>
</dbReference>
<reference evidence="4 5" key="1">
    <citation type="submission" date="2016-03" db="EMBL/GenBank/DDBJ databases">
        <title>Niastella vici sp. nov., isolated from farmland soil.</title>
        <authorList>
            <person name="Chen L."/>
            <person name="Wang D."/>
            <person name="Yang S."/>
            <person name="Wang G."/>
        </authorList>
    </citation>
    <scope>NUCLEOTIDE SEQUENCE [LARGE SCALE GENOMIC DNA]</scope>
    <source>
        <strain evidence="4 5">DJ57</strain>
    </source>
</reference>
<dbReference type="AlphaFoldDB" id="A0A1V9FT43"/>
<dbReference type="OrthoDB" id="9789123at2"/>
<keyword evidence="5" id="KW-1185">Reference proteome</keyword>
<gene>
    <name evidence="4" type="ORF">A3860_31810</name>
</gene>
<dbReference type="STRING" id="1703345.A3860_31810"/>
<dbReference type="InterPro" id="IPR041698">
    <property type="entry name" value="Methyltransf_25"/>
</dbReference>
<proteinExistence type="predicted"/>
<comment type="caution">
    <text evidence="4">The sequence shown here is derived from an EMBL/GenBank/DDBJ whole genome shotgun (WGS) entry which is preliminary data.</text>
</comment>
<dbReference type="Proteomes" id="UP000192796">
    <property type="component" value="Unassembled WGS sequence"/>
</dbReference>
<sequence>MEGLYRFDPESKVWIRKNYENQIEYSDGAAVETAIYEQLKKCSDVSVLSDELESHIHDWISLCFFSKKRANLLRPFTALFKGKTILEVGCGGGAITRFLGECCAQVYAIEPSLRRASIAAERCRDLNNVTIICDDIAHFQSNRVFDGIIQVGVLEYATRYSQETDATFQFLVHLKKYLAADGFLITAIENQLGLKYFSGFQEDHAGVIMHSINNNYKPGEATTMGRKKLLNVFEQAGFGKNELFLPFPDYKMPTLVFYPGFNEKNERCQVSIESILSNISYQDQQQNMPLFSLDKALPLIAQNDLLYDLSNSFCIFSQNTPEHRIDEEVLFAFYRTELKKEYCKQTLFRQQGDTVKVVRNYLTDALRAEGLISFDQEEPAYSGILHHYGLVETINRNHWTIEQAGEWLLTWFNCLKMELAGTYGFKDADFSRIGLKVKSRYLDALPINLIMQDDGFRFIDLELDLHEDVELGYIIFRAVYVGLSRLSSVAPPADMKYSEVENILYALFAYLGFTLNDSLLDNYYENEARLTRSVTPVSITTVKGAVSRLRVRPVINEISESHNQIQSLQMKLASLEGQLVTLEGELDHKQADINNLYVQVHEKQNHIAGLYHEIHSLSTSRKRMVKQLIKRTLPFLHSFF</sequence>
<evidence type="ECO:0000259" key="3">
    <source>
        <dbReference type="Pfam" id="PF13649"/>
    </source>
</evidence>
<evidence type="ECO:0000313" key="4">
    <source>
        <dbReference type="EMBL" id="OQP61514.1"/>
    </source>
</evidence>
<dbReference type="RefSeq" id="WP_081150711.1">
    <property type="nucleotide sequence ID" value="NZ_LVYD01000057.1"/>
</dbReference>
<dbReference type="GO" id="GO:0016740">
    <property type="term" value="F:transferase activity"/>
    <property type="evidence" value="ECO:0007669"/>
    <property type="project" value="UniProtKB-KW"/>
</dbReference>
<dbReference type="Gene3D" id="3.40.50.150">
    <property type="entry name" value="Vaccinia Virus protein VP39"/>
    <property type="match status" value="1"/>
</dbReference>
<protein>
    <recommendedName>
        <fullName evidence="3">Methyltransferase domain-containing protein</fullName>
    </recommendedName>
</protein>
<keyword evidence="2" id="KW-0175">Coiled coil</keyword>